<comment type="caution">
    <text evidence="1">The sequence shown here is derived from an EMBL/GenBank/DDBJ whole genome shotgun (WGS) entry which is preliminary data.</text>
</comment>
<evidence type="ECO:0000313" key="1">
    <source>
        <dbReference type="EMBL" id="KAG5531430.1"/>
    </source>
</evidence>
<keyword evidence="2" id="KW-1185">Reference proteome</keyword>
<organism evidence="1 2">
    <name type="scientific">Rhododendron griersonianum</name>
    <dbReference type="NCBI Taxonomy" id="479676"/>
    <lineage>
        <taxon>Eukaryota</taxon>
        <taxon>Viridiplantae</taxon>
        <taxon>Streptophyta</taxon>
        <taxon>Embryophyta</taxon>
        <taxon>Tracheophyta</taxon>
        <taxon>Spermatophyta</taxon>
        <taxon>Magnoliopsida</taxon>
        <taxon>eudicotyledons</taxon>
        <taxon>Gunneridae</taxon>
        <taxon>Pentapetalae</taxon>
        <taxon>asterids</taxon>
        <taxon>Ericales</taxon>
        <taxon>Ericaceae</taxon>
        <taxon>Ericoideae</taxon>
        <taxon>Rhodoreae</taxon>
        <taxon>Rhododendron</taxon>
    </lineage>
</organism>
<sequence length="98" mass="11425">MMRGNNVCGRKYRSFAPVANVKRKINFQKESSSSTRRCYYRRMTSRRGCKQTFPNSGLLEEAFKEEGFVPYEEPYSQSVDMLCLGDKHSDRRGKKIKA</sequence>
<gene>
    <name evidence="1" type="ORF">RHGRI_026150</name>
</gene>
<proteinExistence type="predicted"/>
<evidence type="ECO:0000313" key="2">
    <source>
        <dbReference type="Proteomes" id="UP000823749"/>
    </source>
</evidence>
<dbReference type="AlphaFoldDB" id="A0AAV6IU03"/>
<reference evidence="1" key="1">
    <citation type="submission" date="2020-08" db="EMBL/GenBank/DDBJ databases">
        <title>Plant Genome Project.</title>
        <authorList>
            <person name="Zhang R.-G."/>
        </authorList>
    </citation>
    <scope>NUCLEOTIDE SEQUENCE</scope>
    <source>
        <strain evidence="1">WSP0</strain>
        <tissue evidence="1">Leaf</tissue>
    </source>
</reference>
<dbReference type="EMBL" id="JACTNZ010000009">
    <property type="protein sequence ID" value="KAG5531430.1"/>
    <property type="molecule type" value="Genomic_DNA"/>
</dbReference>
<protein>
    <submittedName>
        <fullName evidence="1">Uncharacterized protein</fullName>
    </submittedName>
</protein>
<accession>A0AAV6IU03</accession>
<dbReference type="Proteomes" id="UP000823749">
    <property type="component" value="Chromosome 9"/>
</dbReference>
<name>A0AAV6IU03_9ERIC</name>